<gene>
    <name evidence="1" type="ORF">Ssi02_73360</name>
</gene>
<dbReference type="Proteomes" id="UP000606172">
    <property type="component" value="Unassembled WGS sequence"/>
</dbReference>
<evidence type="ECO:0000313" key="2">
    <source>
        <dbReference type="Proteomes" id="UP000606172"/>
    </source>
</evidence>
<accession>A0A919RNM5</accession>
<name>A0A919RNM5_9ACTN</name>
<dbReference type="AlphaFoldDB" id="A0A919RNM5"/>
<sequence>MEEEMSASPIERIRVSALPAGFEFRKALTGKTSAGFNATVSQVTLVHTRGAGERDWSYPLSVHIVQAPQAVLLCTEARSGVPVDLEIRGVKATYHDGLWSLPDGEAGASAPVWRTDQAHSVTVWTASLSYGVRGPRDVPVEKLLEVARSLPLSV</sequence>
<evidence type="ECO:0000313" key="1">
    <source>
        <dbReference type="EMBL" id="GII97105.1"/>
    </source>
</evidence>
<comment type="caution">
    <text evidence="1">The sequence shown here is derived from an EMBL/GenBank/DDBJ whole genome shotgun (WGS) entry which is preliminary data.</text>
</comment>
<organism evidence="1 2">
    <name type="scientific">Sinosporangium siamense</name>
    <dbReference type="NCBI Taxonomy" id="1367973"/>
    <lineage>
        <taxon>Bacteria</taxon>
        <taxon>Bacillati</taxon>
        <taxon>Actinomycetota</taxon>
        <taxon>Actinomycetes</taxon>
        <taxon>Streptosporangiales</taxon>
        <taxon>Streptosporangiaceae</taxon>
        <taxon>Sinosporangium</taxon>
    </lineage>
</organism>
<proteinExistence type="predicted"/>
<protein>
    <submittedName>
        <fullName evidence="1">Uncharacterized protein</fullName>
    </submittedName>
</protein>
<keyword evidence="2" id="KW-1185">Reference proteome</keyword>
<dbReference type="EMBL" id="BOOW01000054">
    <property type="protein sequence ID" value="GII97105.1"/>
    <property type="molecule type" value="Genomic_DNA"/>
</dbReference>
<reference evidence="1" key="1">
    <citation type="submission" date="2021-01" db="EMBL/GenBank/DDBJ databases">
        <title>Whole genome shotgun sequence of Sinosporangium siamense NBRC 109515.</title>
        <authorList>
            <person name="Komaki H."/>
            <person name="Tamura T."/>
        </authorList>
    </citation>
    <scope>NUCLEOTIDE SEQUENCE</scope>
    <source>
        <strain evidence="1">NBRC 109515</strain>
    </source>
</reference>